<dbReference type="GO" id="GO:0003085">
    <property type="term" value="P:negative regulation of systemic arterial blood pressure"/>
    <property type="evidence" value="ECO:0007669"/>
    <property type="project" value="TreeGrafter"/>
</dbReference>
<evidence type="ECO:0000256" key="7">
    <source>
        <dbReference type="RuleBase" id="RU003686"/>
    </source>
</evidence>
<dbReference type="GO" id="GO:0051427">
    <property type="term" value="F:hormone receptor binding"/>
    <property type="evidence" value="ECO:0007669"/>
    <property type="project" value="TreeGrafter"/>
</dbReference>
<dbReference type="GO" id="GO:0007218">
    <property type="term" value="P:neuropeptide signaling pathway"/>
    <property type="evidence" value="ECO:0007669"/>
    <property type="project" value="TreeGrafter"/>
</dbReference>
<dbReference type="InterPro" id="IPR002408">
    <property type="entry name" value="Natriuretic_peptide_brain"/>
</dbReference>
<reference evidence="10" key="2">
    <citation type="journal article" date="2017" name="Sci. Adv.">
        <title>A tail of two voltages: Proteomic comparison of the three electric organs of the electric eel.</title>
        <authorList>
            <person name="Traeger L.L."/>
            <person name="Sabat G."/>
            <person name="Barrett-Wilt G.A."/>
            <person name="Wells G.B."/>
            <person name="Sussman M.R."/>
        </authorList>
    </citation>
    <scope>NUCLEOTIDE SEQUENCE [LARGE SCALE GENOMIC DNA]</scope>
</reference>
<keyword evidence="5 7" id="KW-0838">Vasoactive</keyword>
<dbReference type="PANTHER" id="PTHR14066:SF10">
    <property type="entry name" value="NATRIURETIC PEPTIDES B"/>
    <property type="match status" value="1"/>
</dbReference>
<comment type="similarity">
    <text evidence="2 7">Belongs to the natriuretic peptide family.</text>
</comment>
<sequence length="103" mass="11403">MSKFLLQQFEEALAAEDFEGGAEYDDRKMALGQSQDSPAWAREREEQTPLAEDVSSDEGLETQRKRLMDLLLSTRSKSFSGCFGGRLDRIGSSSSLGCNSMRG</sequence>
<dbReference type="OMA" id="TIRECMA"/>
<dbReference type="STRING" id="8005.ENSEEEP00000004618"/>
<evidence type="ECO:0000256" key="3">
    <source>
        <dbReference type="ARBA" id="ARBA00022525"/>
    </source>
</evidence>
<keyword evidence="4" id="KW-0732">Signal</keyword>
<dbReference type="InterPro" id="IPR050787">
    <property type="entry name" value="Natriuretic_peptide"/>
</dbReference>
<evidence type="ECO:0008006" key="11">
    <source>
        <dbReference type="Google" id="ProtNLM"/>
    </source>
</evidence>
<dbReference type="PANTHER" id="PTHR14066">
    <property type="entry name" value="ATRIAL NATRIURETIC FACTOR PRECURSOR"/>
    <property type="match status" value="1"/>
</dbReference>
<dbReference type="PRINTS" id="PR00712">
    <property type="entry name" value="BNATPEPTIDE"/>
</dbReference>
<evidence type="ECO:0000256" key="1">
    <source>
        <dbReference type="ARBA" id="ARBA00004613"/>
    </source>
</evidence>
<dbReference type="GO" id="GO:0019934">
    <property type="term" value="P:cGMP-mediated signaling"/>
    <property type="evidence" value="ECO:0007669"/>
    <property type="project" value="TreeGrafter"/>
</dbReference>
<dbReference type="GO" id="GO:0005737">
    <property type="term" value="C:cytoplasm"/>
    <property type="evidence" value="ECO:0007669"/>
    <property type="project" value="TreeGrafter"/>
</dbReference>
<keyword evidence="6" id="KW-1015">Disulfide bond</keyword>
<reference evidence="10" key="1">
    <citation type="journal article" date="2014" name="Science">
        <title>Nonhuman genetics. Genomic basis for the convergent evolution of electric organs.</title>
        <authorList>
            <person name="Gallant J.R."/>
            <person name="Traeger L.L."/>
            <person name="Volkening J.D."/>
            <person name="Moffett H."/>
            <person name="Chen P.H."/>
            <person name="Novina C.D."/>
            <person name="Phillips G.N.Jr."/>
            <person name="Anand R."/>
            <person name="Wells G.B."/>
            <person name="Pinch M."/>
            <person name="Guth R."/>
            <person name="Unguez G.A."/>
            <person name="Albert J.S."/>
            <person name="Zakon H.H."/>
            <person name="Samanta M.P."/>
            <person name="Sussman M.R."/>
        </authorList>
    </citation>
    <scope>NUCLEOTIDE SEQUENCE [LARGE SCALE GENOMIC DNA]</scope>
</reference>
<evidence type="ECO:0000256" key="6">
    <source>
        <dbReference type="ARBA" id="ARBA00023157"/>
    </source>
</evidence>
<comment type="subcellular location">
    <subcellularLocation>
        <location evidence="1 7">Secreted</location>
    </subcellularLocation>
</comment>
<dbReference type="InterPro" id="IPR000663">
    <property type="entry name" value="Natr_peptide"/>
</dbReference>
<dbReference type="Proteomes" id="UP000314983">
    <property type="component" value="Chromosome 18"/>
</dbReference>
<dbReference type="Pfam" id="PF00212">
    <property type="entry name" value="ANP"/>
    <property type="match status" value="1"/>
</dbReference>
<evidence type="ECO:0000313" key="9">
    <source>
        <dbReference type="Ensembl" id="ENSEEEP00000004618.2"/>
    </source>
</evidence>
<dbReference type="GeneTree" id="ENSGT00940000169392"/>
<evidence type="ECO:0000256" key="2">
    <source>
        <dbReference type="ARBA" id="ARBA00009041"/>
    </source>
</evidence>
<dbReference type="GO" id="GO:0005179">
    <property type="term" value="F:hormone activity"/>
    <property type="evidence" value="ECO:0007669"/>
    <property type="project" value="InterPro"/>
</dbReference>
<dbReference type="GO" id="GO:0097746">
    <property type="term" value="P:blood vessel diameter maintenance"/>
    <property type="evidence" value="ECO:0007669"/>
    <property type="project" value="UniProtKB-KW"/>
</dbReference>
<dbReference type="InterPro" id="IPR030480">
    <property type="entry name" value="Natr_peptide_CS"/>
</dbReference>
<reference evidence="9" key="5">
    <citation type="submission" date="2025-09" db="UniProtKB">
        <authorList>
            <consortium name="Ensembl"/>
        </authorList>
    </citation>
    <scope>IDENTIFICATION</scope>
</reference>
<dbReference type="SMART" id="SM00183">
    <property type="entry name" value="NAT_PEP"/>
    <property type="match status" value="1"/>
</dbReference>
<protein>
    <recommendedName>
        <fullName evidence="11">Natriuretic peptide A</fullName>
    </recommendedName>
</protein>
<evidence type="ECO:0000256" key="4">
    <source>
        <dbReference type="ARBA" id="ARBA00022729"/>
    </source>
</evidence>
<dbReference type="Ensembl" id="ENSEEET00000004683.2">
    <property type="protein sequence ID" value="ENSEEEP00000004618.2"/>
    <property type="gene ID" value="ENSEEEG00000002411.2"/>
</dbReference>
<keyword evidence="10" id="KW-1185">Reference proteome</keyword>
<proteinExistence type="inferred from homology"/>
<reference evidence="9" key="4">
    <citation type="submission" date="2025-08" db="UniProtKB">
        <authorList>
            <consortium name="Ensembl"/>
        </authorList>
    </citation>
    <scope>IDENTIFICATION</scope>
</reference>
<evidence type="ECO:0000313" key="10">
    <source>
        <dbReference type="Proteomes" id="UP000314983"/>
    </source>
</evidence>
<evidence type="ECO:0000256" key="8">
    <source>
        <dbReference type="SAM" id="MobiDB-lite"/>
    </source>
</evidence>
<name>A0A4W4E0G1_ELEEL</name>
<feature type="region of interest" description="Disordered" evidence="8">
    <location>
        <begin position="24"/>
        <end position="59"/>
    </location>
</feature>
<dbReference type="GO" id="GO:0006182">
    <property type="term" value="P:cGMP biosynthetic process"/>
    <property type="evidence" value="ECO:0007669"/>
    <property type="project" value="TreeGrafter"/>
</dbReference>
<accession>A0A4W4E0G1</accession>
<reference evidence="9" key="3">
    <citation type="submission" date="2020-05" db="EMBL/GenBank/DDBJ databases">
        <title>Electrophorus electricus (electric eel) genome, fEleEle1, primary haplotype.</title>
        <authorList>
            <person name="Myers G."/>
            <person name="Meyer A."/>
            <person name="Fedrigo O."/>
            <person name="Formenti G."/>
            <person name="Rhie A."/>
            <person name="Tracey A."/>
            <person name="Sims Y."/>
            <person name="Jarvis E.D."/>
        </authorList>
    </citation>
    <scope>NUCLEOTIDE SEQUENCE [LARGE SCALE GENOMIC DNA]</scope>
</reference>
<dbReference type="GO" id="GO:0007168">
    <property type="term" value="P:receptor guanylyl cyclase signaling pathway"/>
    <property type="evidence" value="ECO:0007669"/>
    <property type="project" value="TreeGrafter"/>
</dbReference>
<keyword evidence="3" id="KW-0964">Secreted</keyword>
<evidence type="ECO:0000256" key="5">
    <source>
        <dbReference type="ARBA" id="ARBA00022858"/>
    </source>
</evidence>
<dbReference type="GO" id="GO:0005615">
    <property type="term" value="C:extracellular space"/>
    <property type="evidence" value="ECO:0007669"/>
    <property type="project" value="TreeGrafter"/>
</dbReference>
<organism evidence="9 10">
    <name type="scientific">Electrophorus electricus</name>
    <name type="common">Electric eel</name>
    <name type="synonym">Gymnotus electricus</name>
    <dbReference type="NCBI Taxonomy" id="8005"/>
    <lineage>
        <taxon>Eukaryota</taxon>
        <taxon>Metazoa</taxon>
        <taxon>Chordata</taxon>
        <taxon>Craniata</taxon>
        <taxon>Vertebrata</taxon>
        <taxon>Euteleostomi</taxon>
        <taxon>Actinopterygii</taxon>
        <taxon>Neopterygii</taxon>
        <taxon>Teleostei</taxon>
        <taxon>Ostariophysi</taxon>
        <taxon>Gymnotiformes</taxon>
        <taxon>Gymnotoidei</taxon>
        <taxon>Gymnotidae</taxon>
        <taxon>Electrophorus</taxon>
    </lineage>
</organism>
<dbReference type="PROSITE" id="PS00263">
    <property type="entry name" value="NATRIURETIC_PEPTIDE"/>
    <property type="match status" value="1"/>
</dbReference>
<dbReference type="AlphaFoldDB" id="A0A4W4E0G1"/>